<evidence type="ECO:0000259" key="4">
    <source>
        <dbReference type="Pfam" id="PF01433"/>
    </source>
</evidence>
<dbReference type="InterPro" id="IPR014782">
    <property type="entry name" value="Peptidase_M1_dom"/>
</dbReference>
<dbReference type="Gene3D" id="1.10.390.10">
    <property type="entry name" value="Neutral Protease Domain 2"/>
    <property type="match status" value="1"/>
</dbReference>
<comment type="cofactor">
    <cofactor evidence="2">
        <name>Zn(2+)</name>
        <dbReference type="ChEBI" id="CHEBI:29105"/>
    </cofactor>
    <text evidence="2">Binds 1 zinc ion per subunit.</text>
</comment>
<dbReference type="Proteomes" id="UP000283433">
    <property type="component" value="Unassembled WGS sequence"/>
</dbReference>
<dbReference type="InterPro" id="IPR027268">
    <property type="entry name" value="Peptidase_M4/M1_CTD_sf"/>
</dbReference>
<comment type="caution">
    <text evidence="5">The sequence shown here is derived from an EMBL/GenBank/DDBJ whole genome shotgun (WGS) entry which is preliminary data.</text>
</comment>
<evidence type="ECO:0000256" key="3">
    <source>
        <dbReference type="SAM" id="SignalP"/>
    </source>
</evidence>
<accession>A0A419S9M5</accession>
<evidence type="ECO:0000256" key="2">
    <source>
        <dbReference type="PIRSR" id="PIRSR634015-3"/>
    </source>
</evidence>
<dbReference type="GO" id="GO:0008237">
    <property type="term" value="F:metallopeptidase activity"/>
    <property type="evidence" value="ECO:0007669"/>
    <property type="project" value="InterPro"/>
</dbReference>
<dbReference type="AlphaFoldDB" id="A0A419S9M5"/>
<dbReference type="Pfam" id="PF01433">
    <property type="entry name" value="Peptidase_M1"/>
    <property type="match status" value="1"/>
</dbReference>
<dbReference type="OrthoDB" id="100605at2"/>
<feature type="domain" description="Peptidase M1 membrane alanine aminopeptidase" evidence="4">
    <location>
        <begin position="269"/>
        <end position="471"/>
    </location>
</feature>
<dbReference type="EMBL" id="MBTA01000004">
    <property type="protein sequence ID" value="RKD18690.1"/>
    <property type="molecule type" value="Genomic_DNA"/>
</dbReference>
<feature type="binding site" evidence="2">
    <location>
        <position position="341"/>
    </location>
    <ligand>
        <name>Zn(2+)</name>
        <dbReference type="ChEBI" id="CHEBI:29105"/>
        <note>catalytic</note>
    </ligand>
</feature>
<gene>
    <name evidence="5" type="ORF">BCY91_15270</name>
</gene>
<organism evidence="5 6">
    <name type="scientific">Pelobium manganitolerans</name>
    <dbReference type="NCBI Taxonomy" id="1842495"/>
    <lineage>
        <taxon>Bacteria</taxon>
        <taxon>Pseudomonadati</taxon>
        <taxon>Bacteroidota</taxon>
        <taxon>Sphingobacteriia</taxon>
        <taxon>Sphingobacteriales</taxon>
        <taxon>Sphingobacteriaceae</taxon>
        <taxon>Pelobium</taxon>
    </lineage>
</organism>
<keyword evidence="2" id="KW-0862">Zinc</keyword>
<dbReference type="PANTHER" id="PTHR45726:SF3">
    <property type="entry name" value="LEUKOTRIENE A-4 HYDROLASE"/>
    <property type="match status" value="1"/>
</dbReference>
<dbReference type="SUPFAM" id="SSF63737">
    <property type="entry name" value="Leukotriene A4 hydrolase N-terminal domain"/>
    <property type="match status" value="1"/>
</dbReference>
<keyword evidence="2" id="KW-0479">Metal-binding</keyword>
<dbReference type="InterPro" id="IPR042097">
    <property type="entry name" value="Aminopeptidase_N-like_N_sf"/>
</dbReference>
<feature type="active site" description="Proton donor" evidence="1">
    <location>
        <position position="412"/>
    </location>
</feature>
<dbReference type="SUPFAM" id="SSF55486">
    <property type="entry name" value="Metalloproteases ('zincins'), catalytic domain"/>
    <property type="match status" value="1"/>
</dbReference>
<dbReference type="Gene3D" id="2.60.40.1730">
    <property type="entry name" value="tricorn interacting facor f3 domain"/>
    <property type="match status" value="1"/>
</dbReference>
<evidence type="ECO:0000256" key="1">
    <source>
        <dbReference type="PIRSR" id="PIRSR634015-1"/>
    </source>
</evidence>
<feature type="signal peptide" evidence="3">
    <location>
        <begin position="1"/>
        <end position="21"/>
    </location>
</feature>
<dbReference type="InterPro" id="IPR034015">
    <property type="entry name" value="M1_LTA4H"/>
</dbReference>
<dbReference type="PANTHER" id="PTHR45726">
    <property type="entry name" value="LEUKOTRIENE A-4 HYDROLASE"/>
    <property type="match status" value="1"/>
</dbReference>
<dbReference type="GO" id="GO:0008270">
    <property type="term" value="F:zinc ion binding"/>
    <property type="evidence" value="ECO:0007669"/>
    <property type="project" value="InterPro"/>
</dbReference>
<keyword evidence="3" id="KW-0732">Signal</keyword>
<evidence type="ECO:0000313" key="5">
    <source>
        <dbReference type="EMBL" id="RKD18690.1"/>
    </source>
</evidence>
<proteinExistence type="predicted"/>
<feature type="active site" description="Proton acceptor" evidence="1">
    <location>
        <position position="338"/>
    </location>
</feature>
<protein>
    <submittedName>
        <fullName evidence="5">Peptidase M1</fullName>
    </submittedName>
</protein>
<name>A0A419S9M5_9SPHI</name>
<feature type="binding site" evidence="2">
    <location>
        <position position="337"/>
    </location>
    <ligand>
        <name>Zn(2+)</name>
        <dbReference type="ChEBI" id="CHEBI:29105"/>
        <note>catalytic</note>
    </ligand>
</feature>
<keyword evidence="6" id="KW-1185">Reference proteome</keyword>
<dbReference type="RefSeq" id="WP_120180869.1">
    <property type="nucleotide sequence ID" value="NZ_MBTA01000004.1"/>
</dbReference>
<evidence type="ECO:0000313" key="6">
    <source>
        <dbReference type="Proteomes" id="UP000283433"/>
    </source>
</evidence>
<reference evidence="5 6" key="1">
    <citation type="submission" date="2016-07" db="EMBL/GenBank/DDBJ databases">
        <title>Genome of Pelobium manganitolerans.</title>
        <authorList>
            <person name="Wu S."/>
            <person name="Wang G."/>
        </authorList>
    </citation>
    <scope>NUCLEOTIDE SEQUENCE [LARGE SCALE GENOMIC DNA]</scope>
    <source>
        <strain evidence="5 6">YS-25</strain>
    </source>
</reference>
<feature type="binding site" evidence="2">
    <location>
        <position position="360"/>
    </location>
    <ligand>
        <name>Zn(2+)</name>
        <dbReference type="ChEBI" id="CHEBI:29105"/>
        <note>catalytic</note>
    </ligand>
</feature>
<sequence>MKALRAVFTFITMLLAVATNAQKLVSSFSKADSLRGDIHSPLRTCYDINFYHLNVAFDLAQKNISGSNLFKFTATRDFKRLQFDLFANLNIQKVEYHGLQLPVERLYDAVFLTFDREIKAGAQDSFRVYYSGKPHEAKNAPWDGGMVFSKTADNSYWLATACQGLGASAWWPNKDQQADEADSALISINVQKGLTAVSNGRLVAKKELNNGYTRFDWKVENPINNYAISANIAPYTQISDSYNGLNGKLALNYYVLPQDVEKAKNQFKQVKQMLEAFEYWFGPYPFYKDGYKIVQTPFLGMEHQSAVAYGNEFKNGYLGRDLSGTGWGLKWDFIIVHESAHEWFGNNITAKDIADMWLHESFTTYAESLFTEYWYGEEAGAAYVIGQRNLVQNDKPIIGTYGVNSPGSGDMYFKGANLLHTIRQLVNNDEKWRNILRGLNTTFGKKTCTGTEIIAYLTKETGLNLVPAFEQYLNYTNIPTLETKNEGGKVWCRWLSDVSNFEMPIKTSDGKWLFPKTTWTVLADYNNASQLKIEPNFYINFKRDP</sequence>
<feature type="chain" id="PRO_5019548555" evidence="3">
    <location>
        <begin position="22"/>
        <end position="545"/>
    </location>
</feature>
<dbReference type="CDD" id="cd09603">
    <property type="entry name" value="M1_APN_like"/>
    <property type="match status" value="1"/>
</dbReference>